<dbReference type="PANTHER" id="PTHR31306">
    <property type="entry name" value="ALPHA-1,6-MANNOSYLTRANSFERASE MNN11-RELATED"/>
    <property type="match status" value="1"/>
</dbReference>
<dbReference type="KEGG" id="ehx:EMIHUDRAFT_120758"/>
<keyword evidence="4" id="KW-1185">Reference proteome</keyword>
<dbReference type="Proteomes" id="UP000013827">
    <property type="component" value="Unassembled WGS sequence"/>
</dbReference>
<dbReference type="GO" id="GO:0006487">
    <property type="term" value="P:protein N-linked glycosylation"/>
    <property type="evidence" value="ECO:0007669"/>
    <property type="project" value="TreeGrafter"/>
</dbReference>
<organism evidence="3 4">
    <name type="scientific">Emiliania huxleyi (strain CCMP1516)</name>
    <dbReference type="NCBI Taxonomy" id="280463"/>
    <lineage>
        <taxon>Eukaryota</taxon>
        <taxon>Haptista</taxon>
        <taxon>Haptophyta</taxon>
        <taxon>Prymnesiophyceae</taxon>
        <taxon>Isochrysidales</taxon>
        <taxon>Noelaerhabdaceae</taxon>
        <taxon>Emiliania</taxon>
    </lineage>
</organism>
<dbReference type="HOGENOM" id="CLU_925697_0_0_1"/>
<dbReference type="OMA" id="YLFWIDA"/>
<evidence type="ECO:0000256" key="1">
    <source>
        <dbReference type="ARBA" id="ARBA00022676"/>
    </source>
</evidence>
<evidence type="ECO:0000256" key="2">
    <source>
        <dbReference type="ARBA" id="ARBA00022679"/>
    </source>
</evidence>
<dbReference type="InterPro" id="IPR008630">
    <property type="entry name" value="Glyco_trans_34"/>
</dbReference>
<dbReference type="GO" id="GO:0016757">
    <property type="term" value="F:glycosyltransferase activity"/>
    <property type="evidence" value="ECO:0007669"/>
    <property type="project" value="UniProtKB-KW"/>
</dbReference>
<dbReference type="PANTHER" id="PTHR31306:SF4">
    <property type="entry name" value="ALPHA-1,2-GALACTOSYLTRANSFERASE"/>
    <property type="match status" value="1"/>
</dbReference>
<name>A0A0D3ID26_EMIH1</name>
<reference evidence="3" key="2">
    <citation type="submission" date="2024-10" db="UniProtKB">
        <authorList>
            <consortium name="EnsemblProtists"/>
        </authorList>
    </citation>
    <scope>IDENTIFICATION</scope>
</reference>
<reference evidence="4" key="1">
    <citation type="journal article" date="2013" name="Nature">
        <title>Pan genome of the phytoplankton Emiliania underpins its global distribution.</title>
        <authorList>
            <person name="Read B.A."/>
            <person name="Kegel J."/>
            <person name="Klute M.J."/>
            <person name="Kuo A."/>
            <person name="Lefebvre S.C."/>
            <person name="Maumus F."/>
            <person name="Mayer C."/>
            <person name="Miller J."/>
            <person name="Monier A."/>
            <person name="Salamov A."/>
            <person name="Young J."/>
            <person name="Aguilar M."/>
            <person name="Claverie J.M."/>
            <person name="Frickenhaus S."/>
            <person name="Gonzalez K."/>
            <person name="Herman E.K."/>
            <person name="Lin Y.C."/>
            <person name="Napier J."/>
            <person name="Ogata H."/>
            <person name="Sarno A.F."/>
            <person name="Shmutz J."/>
            <person name="Schroeder D."/>
            <person name="de Vargas C."/>
            <person name="Verret F."/>
            <person name="von Dassow P."/>
            <person name="Valentin K."/>
            <person name="Van de Peer Y."/>
            <person name="Wheeler G."/>
            <person name="Dacks J.B."/>
            <person name="Delwiche C.F."/>
            <person name="Dyhrman S.T."/>
            <person name="Glockner G."/>
            <person name="John U."/>
            <person name="Richards T."/>
            <person name="Worden A.Z."/>
            <person name="Zhang X."/>
            <person name="Grigoriev I.V."/>
            <person name="Allen A.E."/>
            <person name="Bidle K."/>
            <person name="Borodovsky M."/>
            <person name="Bowler C."/>
            <person name="Brownlee C."/>
            <person name="Cock J.M."/>
            <person name="Elias M."/>
            <person name="Gladyshev V.N."/>
            <person name="Groth M."/>
            <person name="Guda C."/>
            <person name="Hadaegh A."/>
            <person name="Iglesias-Rodriguez M.D."/>
            <person name="Jenkins J."/>
            <person name="Jones B.M."/>
            <person name="Lawson T."/>
            <person name="Leese F."/>
            <person name="Lindquist E."/>
            <person name="Lobanov A."/>
            <person name="Lomsadze A."/>
            <person name="Malik S.B."/>
            <person name="Marsh M.E."/>
            <person name="Mackinder L."/>
            <person name="Mock T."/>
            <person name="Mueller-Roeber B."/>
            <person name="Pagarete A."/>
            <person name="Parker M."/>
            <person name="Probert I."/>
            <person name="Quesneville H."/>
            <person name="Raines C."/>
            <person name="Rensing S.A."/>
            <person name="Riano-Pachon D.M."/>
            <person name="Richier S."/>
            <person name="Rokitta S."/>
            <person name="Shiraiwa Y."/>
            <person name="Soanes D.M."/>
            <person name="van der Giezen M."/>
            <person name="Wahlund T.M."/>
            <person name="Williams B."/>
            <person name="Wilson W."/>
            <person name="Wolfe G."/>
            <person name="Wurch L.L."/>
        </authorList>
    </citation>
    <scope>NUCLEOTIDE SEQUENCE</scope>
</reference>
<evidence type="ECO:0000313" key="4">
    <source>
        <dbReference type="Proteomes" id="UP000013827"/>
    </source>
</evidence>
<evidence type="ECO:0000313" key="3">
    <source>
        <dbReference type="EnsemblProtists" id="EOD09161"/>
    </source>
</evidence>
<dbReference type="AlphaFoldDB" id="A0A0D3ID26"/>
<protein>
    <recommendedName>
        <fullName evidence="5">Nucleotide-diphospho-sugar transferase domain-containing protein</fullName>
    </recommendedName>
</protein>
<dbReference type="PaxDb" id="2903-EOD09161"/>
<sequence>MGAAAGPKIALFTTYTSDYQAGPLCSRVNQAYATRHGYGWVEAVGDPSRRRAAGHDPPARHPTWDKVSLLLELLDGLLAGASPRGLSPATTHLLWIDADAVVLRHERRLACALNAGVWLVRVSEWARSLWRDVWAADASRRFWQRPHHEQSCLLHQLALRGQPLKQACPFHSFAGGQLLKLSQRVAVLPRHAFNTNRGDAGGRGMAGAADARCEFVFHAAGRPAVLGAAPGKLEALRAMLTHAGLGGFLRHGAAGAGEAPAAADGGAGGGEESRLFGSLALLDSLIVATRNGALLSAAACPPGAGPLKTCEAG</sequence>
<keyword evidence="1" id="KW-0328">Glycosyltransferase</keyword>
<dbReference type="GO" id="GO:0000139">
    <property type="term" value="C:Golgi membrane"/>
    <property type="evidence" value="ECO:0007669"/>
    <property type="project" value="TreeGrafter"/>
</dbReference>
<dbReference type="EnsemblProtists" id="EOD09161">
    <property type="protein sequence ID" value="EOD09161"/>
    <property type="gene ID" value="EMIHUDRAFT_120758"/>
</dbReference>
<evidence type="ECO:0008006" key="5">
    <source>
        <dbReference type="Google" id="ProtNLM"/>
    </source>
</evidence>
<proteinExistence type="predicted"/>
<dbReference type="GeneID" id="17255313"/>
<dbReference type="RefSeq" id="XP_005761590.1">
    <property type="nucleotide sequence ID" value="XM_005761533.1"/>
</dbReference>
<accession>A0A0D3ID26</accession>
<keyword evidence="2" id="KW-0808">Transferase</keyword>